<sequence length="50" mass="5740">MKCLPIRDNQGDDDEVRIFCVKSEFWSNTAGCVLKQSFFLSVYYLSASNI</sequence>
<protein>
    <submittedName>
        <fullName evidence="1 3">Uncharacterized protein</fullName>
    </submittedName>
</protein>
<evidence type="ECO:0000313" key="3">
    <source>
        <dbReference type="WBParaSite" id="SCUD_0002275401-mRNA-1"/>
    </source>
</evidence>
<keyword evidence="2" id="KW-1185">Reference proteome</keyword>
<reference evidence="3" key="1">
    <citation type="submission" date="2016-06" db="UniProtKB">
        <authorList>
            <consortium name="WormBaseParasite"/>
        </authorList>
    </citation>
    <scope>IDENTIFICATION</scope>
</reference>
<dbReference type="WBParaSite" id="SCUD_0002275401-mRNA-1">
    <property type="protein sequence ID" value="SCUD_0002275401-mRNA-1"/>
    <property type="gene ID" value="SCUD_0002275401"/>
</dbReference>
<organism evidence="3">
    <name type="scientific">Schistosoma curassoni</name>
    <dbReference type="NCBI Taxonomy" id="6186"/>
    <lineage>
        <taxon>Eukaryota</taxon>
        <taxon>Metazoa</taxon>
        <taxon>Spiralia</taxon>
        <taxon>Lophotrochozoa</taxon>
        <taxon>Platyhelminthes</taxon>
        <taxon>Trematoda</taxon>
        <taxon>Digenea</taxon>
        <taxon>Strigeidida</taxon>
        <taxon>Schistosomatoidea</taxon>
        <taxon>Schistosomatidae</taxon>
        <taxon>Schistosoma</taxon>
    </lineage>
</organism>
<proteinExistence type="predicted"/>
<gene>
    <name evidence="1" type="ORF">SCUD_LOCUS22751</name>
</gene>
<dbReference type="Proteomes" id="UP000279833">
    <property type="component" value="Unassembled WGS sequence"/>
</dbReference>
<dbReference type="EMBL" id="UZAK01050582">
    <property type="protein sequence ID" value="VDP80076.1"/>
    <property type="molecule type" value="Genomic_DNA"/>
</dbReference>
<name>A0A183L5Y3_9TREM</name>
<dbReference type="AlphaFoldDB" id="A0A183L5Y3"/>
<reference evidence="1 2" key="2">
    <citation type="submission" date="2018-11" db="EMBL/GenBank/DDBJ databases">
        <authorList>
            <consortium name="Pathogen Informatics"/>
        </authorList>
    </citation>
    <scope>NUCLEOTIDE SEQUENCE [LARGE SCALE GENOMIC DNA]</scope>
    <source>
        <strain evidence="1">Dakar</strain>
        <strain evidence="2">Dakar, Senegal</strain>
    </source>
</reference>
<evidence type="ECO:0000313" key="2">
    <source>
        <dbReference type="Proteomes" id="UP000279833"/>
    </source>
</evidence>
<accession>A0A183L5Y3</accession>
<evidence type="ECO:0000313" key="1">
    <source>
        <dbReference type="EMBL" id="VDP80076.1"/>
    </source>
</evidence>